<evidence type="ECO:0000313" key="2">
    <source>
        <dbReference type="Proteomes" id="UP000003959"/>
    </source>
</evidence>
<organism evidence="1 2">
    <name type="scientific">Moorena producens 3L</name>
    <dbReference type="NCBI Taxonomy" id="489825"/>
    <lineage>
        <taxon>Bacteria</taxon>
        <taxon>Bacillati</taxon>
        <taxon>Cyanobacteriota</taxon>
        <taxon>Cyanophyceae</taxon>
        <taxon>Coleofasciculales</taxon>
        <taxon>Coleofasciculaceae</taxon>
        <taxon>Moorena</taxon>
    </lineage>
</organism>
<protein>
    <submittedName>
        <fullName evidence="1">Uncharacterized protein</fullName>
    </submittedName>
</protein>
<reference evidence="2" key="1">
    <citation type="journal article" date="2011" name="Proc. Natl. Acad. Sci. U.S.A.">
        <title>Genomic insights into the physiology and ecology of the marine filamentous cyanobacterium Lyngbya majuscula.</title>
        <authorList>
            <person name="Jones A.C."/>
            <person name="Monroe E.A."/>
            <person name="Podell S."/>
            <person name="Hess W.R."/>
            <person name="Klages S."/>
            <person name="Esquenazi E."/>
            <person name="Niessen S."/>
            <person name="Hoover H."/>
            <person name="Rothmann M."/>
            <person name="Lasken R.S."/>
            <person name="Yates J.R.III."/>
            <person name="Reinhardt R."/>
            <person name="Kube M."/>
            <person name="Burkart M.D."/>
            <person name="Allen E.E."/>
            <person name="Dorrestein P.C."/>
            <person name="Gerwick W.H."/>
            <person name="Gerwick L."/>
        </authorList>
    </citation>
    <scope>NUCLEOTIDE SEQUENCE [LARGE SCALE GENOMIC DNA]</scope>
    <source>
        <strain evidence="2">3L</strain>
    </source>
</reference>
<gene>
    <name evidence="1" type="ORF">LYNGBM3L_69910</name>
</gene>
<sequence>MRYGTGCLNPGQSAKNPGEPVPNAPYGYQLTVEWASWWNGHLGGMGILVEWASWWNGHLARYNRPLAKVFF</sequence>
<accession>F4Y2W2</accession>
<keyword evidence="2" id="KW-1185">Reference proteome</keyword>
<dbReference type="OrthoDB" id="9943054at2"/>
<dbReference type="HOGENOM" id="CLU_2735630_0_0_3"/>
<dbReference type="AlphaFoldDB" id="F4Y2W2"/>
<name>F4Y2W2_9CYAN</name>
<dbReference type="Proteomes" id="UP000003959">
    <property type="component" value="Unassembled WGS sequence"/>
</dbReference>
<dbReference type="EMBL" id="GL890971">
    <property type="protein sequence ID" value="EGJ28956.1"/>
    <property type="molecule type" value="Genomic_DNA"/>
</dbReference>
<dbReference type="RefSeq" id="WP_008190891.1">
    <property type="nucleotide sequence ID" value="NZ_GL890971.1"/>
</dbReference>
<evidence type="ECO:0000313" key="1">
    <source>
        <dbReference type="EMBL" id="EGJ28956.1"/>
    </source>
</evidence>
<proteinExistence type="predicted"/>